<evidence type="ECO:0000259" key="11">
    <source>
        <dbReference type="Pfam" id="PF08436"/>
    </source>
</evidence>
<protein>
    <recommendedName>
        <fullName evidence="9">1-deoxy-D-xylulose 5-phosphate reductoisomerase</fullName>
        <shortName evidence="9">DXP reductoisomerase</shortName>
        <ecNumber evidence="9">1.1.1.267</ecNumber>
    </recommendedName>
    <alternativeName>
        <fullName evidence="9">1-deoxyxylulose-5-phosphate reductoisomerase</fullName>
    </alternativeName>
    <alternativeName>
        <fullName evidence="9">2-C-methyl-D-erythritol 4-phosphate synthase</fullName>
    </alternativeName>
</protein>
<feature type="binding site" evidence="9">
    <location>
        <position position="29"/>
    </location>
    <ligand>
        <name>NADPH</name>
        <dbReference type="ChEBI" id="CHEBI:57783"/>
    </ligand>
</feature>
<dbReference type="InterPro" id="IPR013644">
    <property type="entry name" value="DXP_reductoisomerase_C"/>
</dbReference>
<dbReference type="Gene3D" id="3.40.50.720">
    <property type="entry name" value="NAD(P)-binding Rossmann-like Domain"/>
    <property type="match status" value="1"/>
</dbReference>
<comment type="caution">
    <text evidence="13">The sequence shown here is derived from an EMBL/GenBank/DDBJ whole genome shotgun (WGS) entry which is preliminary data.</text>
</comment>
<feature type="binding site" evidence="9">
    <location>
        <position position="141"/>
    </location>
    <ligand>
        <name>NADPH</name>
        <dbReference type="ChEBI" id="CHEBI:57783"/>
    </ligand>
</feature>
<dbReference type="InterPro" id="IPR026877">
    <property type="entry name" value="DXPR_C"/>
</dbReference>
<feature type="binding site" evidence="9">
    <location>
        <position position="31"/>
    </location>
    <ligand>
        <name>NADPH</name>
        <dbReference type="ChEBI" id="CHEBI:57783"/>
    </ligand>
</feature>
<feature type="binding site" evidence="9">
    <location>
        <position position="236"/>
    </location>
    <ligand>
        <name>1-deoxy-D-xylulose 5-phosphate</name>
        <dbReference type="ChEBI" id="CHEBI:57792"/>
    </ligand>
</feature>
<feature type="binding site" evidence="9">
    <location>
        <position position="30"/>
    </location>
    <ligand>
        <name>NADPH</name>
        <dbReference type="ChEBI" id="CHEBI:57783"/>
    </ligand>
</feature>
<dbReference type="EC" id="1.1.1.267" evidence="9"/>
<comment type="pathway">
    <text evidence="1 9">Isoprenoid biosynthesis; isopentenyl diphosphate biosynthesis via DXP pathway; isopentenyl diphosphate from 1-deoxy-D-xylulose 5-phosphate: step 1/6.</text>
</comment>
<feature type="binding site" evidence="9">
    <location>
        <position position="55"/>
    </location>
    <ligand>
        <name>NADPH</name>
        <dbReference type="ChEBI" id="CHEBI:57783"/>
    </ligand>
</feature>
<dbReference type="OrthoDB" id="9806546at2"/>
<dbReference type="EMBL" id="PJNW01000016">
    <property type="protein sequence ID" value="PKR87839.1"/>
    <property type="molecule type" value="Genomic_DNA"/>
</dbReference>
<comment type="catalytic activity">
    <reaction evidence="8">
        <text>2-C-methyl-D-erythritol 4-phosphate + NADP(+) = 1-deoxy-D-xylulose 5-phosphate + NADPH + H(+)</text>
        <dbReference type="Rhea" id="RHEA:13717"/>
        <dbReference type="ChEBI" id="CHEBI:15378"/>
        <dbReference type="ChEBI" id="CHEBI:57783"/>
        <dbReference type="ChEBI" id="CHEBI:57792"/>
        <dbReference type="ChEBI" id="CHEBI:58262"/>
        <dbReference type="ChEBI" id="CHEBI:58349"/>
        <dbReference type="EC" id="1.1.1.267"/>
    </reaction>
    <physiologicalReaction direction="right-to-left" evidence="8">
        <dbReference type="Rhea" id="RHEA:13719"/>
    </physiologicalReaction>
</comment>
<evidence type="ECO:0000256" key="6">
    <source>
        <dbReference type="ARBA" id="ARBA00023211"/>
    </source>
</evidence>
<keyword evidence="14" id="KW-1185">Reference proteome</keyword>
<dbReference type="GO" id="GO:0051484">
    <property type="term" value="P:isopentenyl diphosphate biosynthetic process, methylerythritol 4-phosphate pathway involved in terpenoid biosynthetic process"/>
    <property type="evidence" value="ECO:0007669"/>
    <property type="project" value="TreeGrafter"/>
</dbReference>
<accession>A0A2N3LTC0</accession>
<feature type="binding site" evidence="9">
    <location>
        <position position="167"/>
    </location>
    <ligand>
        <name>Mn(2+)</name>
        <dbReference type="ChEBI" id="CHEBI:29035"/>
    </ligand>
</feature>
<feature type="binding site" evidence="9">
    <location>
        <position position="236"/>
    </location>
    <ligand>
        <name>Mn(2+)</name>
        <dbReference type="ChEBI" id="CHEBI:29035"/>
    </ligand>
</feature>
<dbReference type="Proteomes" id="UP000233491">
    <property type="component" value="Unassembled WGS sequence"/>
</dbReference>
<reference evidence="13 14" key="1">
    <citation type="submission" date="2017-12" db="EMBL/GenBank/DDBJ databases">
        <title>Anaerobic carbon monoxide metabolism by Pleomorphomonas carboxyditropha sp. nov., a new mesophilic hydrogenogenic carboxidotroph.</title>
        <authorList>
            <person name="Esquivel-Elizondo S."/>
            <person name="Krajmalnik-Brown R."/>
        </authorList>
    </citation>
    <scope>NUCLEOTIDE SEQUENCE [LARGE SCALE GENOMIC DNA]</scope>
    <source>
        <strain evidence="13 14">R5-392</strain>
    </source>
</reference>
<dbReference type="SUPFAM" id="SSF55347">
    <property type="entry name" value="Glyceraldehyde-3-phosphate dehydrogenase-like, C-terminal domain"/>
    <property type="match status" value="1"/>
</dbReference>
<dbReference type="Pfam" id="PF13288">
    <property type="entry name" value="DXPR_C"/>
    <property type="match status" value="1"/>
</dbReference>
<feature type="binding site" evidence="9">
    <location>
        <position position="140"/>
    </location>
    <ligand>
        <name>1-deoxy-D-xylulose 5-phosphate</name>
        <dbReference type="ChEBI" id="CHEBI:57792"/>
    </ligand>
</feature>
<dbReference type="UniPathway" id="UPA00056">
    <property type="reaction ID" value="UER00092"/>
</dbReference>
<dbReference type="PIRSF" id="PIRSF006205">
    <property type="entry name" value="Dxp_reductismrs"/>
    <property type="match status" value="1"/>
</dbReference>
<feature type="binding site" evidence="9">
    <location>
        <position position="232"/>
    </location>
    <ligand>
        <name>1-deoxy-D-xylulose 5-phosphate</name>
        <dbReference type="ChEBI" id="CHEBI:57792"/>
    </ligand>
</feature>
<dbReference type="PANTHER" id="PTHR30525">
    <property type="entry name" value="1-DEOXY-D-XYLULOSE 5-PHOSPHATE REDUCTOISOMERASE"/>
    <property type="match status" value="1"/>
</dbReference>
<evidence type="ECO:0000256" key="9">
    <source>
        <dbReference type="HAMAP-Rule" id="MF_00183"/>
    </source>
</evidence>
<dbReference type="InterPro" id="IPR036169">
    <property type="entry name" value="DXPR_C_sf"/>
</dbReference>
<keyword evidence="9" id="KW-0460">Magnesium</keyword>
<evidence type="ECO:0000256" key="5">
    <source>
        <dbReference type="ARBA" id="ARBA00023002"/>
    </source>
</evidence>
<organism evidence="13 14">
    <name type="scientific">Pleomorphomonas diazotrophica</name>
    <dbReference type="NCBI Taxonomy" id="1166257"/>
    <lineage>
        <taxon>Bacteria</taxon>
        <taxon>Pseudomonadati</taxon>
        <taxon>Pseudomonadota</taxon>
        <taxon>Alphaproteobacteria</taxon>
        <taxon>Hyphomicrobiales</taxon>
        <taxon>Pleomorphomonadaceae</taxon>
        <taxon>Pleomorphomonas</taxon>
    </lineage>
</organism>
<dbReference type="Pfam" id="PF08436">
    <property type="entry name" value="DXP_redisom_C"/>
    <property type="match status" value="1"/>
</dbReference>
<feature type="binding site" evidence="9">
    <location>
        <position position="227"/>
    </location>
    <ligand>
        <name>1-deoxy-D-xylulose 5-phosphate</name>
        <dbReference type="ChEBI" id="CHEBI:57792"/>
    </ligand>
</feature>
<dbReference type="PANTHER" id="PTHR30525:SF0">
    <property type="entry name" value="1-DEOXY-D-XYLULOSE 5-PHOSPHATE REDUCTOISOMERASE, CHLOROPLASTIC"/>
    <property type="match status" value="1"/>
</dbReference>
<comment type="similarity">
    <text evidence="2 9">Belongs to the DXR family.</text>
</comment>
<keyword evidence="6 9" id="KW-0464">Manganese</keyword>
<feature type="binding site" evidence="9">
    <location>
        <position position="214"/>
    </location>
    <ligand>
        <name>1-deoxy-D-xylulose 5-phosphate</name>
        <dbReference type="ChEBI" id="CHEBI:57792"/>
    </ligand>
</feature>
<feature type="binding site" evidence="9">
    <location>
        <position position="28"/>
    </location>
    <ligand>
        <name>NADPH</name>
        <dbReference type="ChEBI" id="CHEBI:57783"/>
    </ligand>
</feature>
<evidence type="ECO:0000259" key="10">
    <source>
        <dbReference type="Pfam" id="PF02670"/>
    </source>
</evidence>
<keyword evidence="13" id="KW-0413">Isomerase</keyword>
<evidence type="ECO:0000313" key="13">
    <source>
        <dbReference type="EMBL" id="PKR87839.1"/>
    </source>
</evidence>
<dbReference type="GO" id="GO:0016853">
    <property type="term" value="F:isomerase activity"/>
    <property type="evidence" value="ECO:0007669"/>
    <property type="project" value="UniProtKB-KW"/>
</dbReference>
<gene>
    <name evidence="9" type="primary">dxr</name>
    <name evidence="13" type="ORF">CXZ10_18045</name>
</gene>
<dbReference type="InterPro" id="IPR003821">
    <property type="entry name" value="DXP_reductoisomerase"/>
</dbReference>
<feature type="binding site" evidence="9">
    <location>
        <position position="220"/>
    </location>
    <ligand>
        <name>NADPH</name>
        <dbReference type="ChEBI" id="CHEBI:57783"/>
    </ligand>
</feature>
<dbReference type="RefSeq" id="WP_101290961.1">
    <property type="nucleotide sequence ID" value="NZ_FOUQ01000006.1"/>
</dbReference>
<feature type="binding site" evidence="9">
    <location>
        <position position="167"/>
    </location>
    <ligand>
        <name>1-deoxy-D-xylulose 5-phosphate</name>
        <dbReference type="ChEBI" id="CHEBI:57792"/>
    </ligand>
</feature>
<evidence type="ECO:0000256" key="7">
    <source>
        <dbReference type="ARBA" id="ARBA00023229"/>
    </source>
</evidence>
<proteinExistence type="inferred from homology"/>
<dbReference type="GO" id="GO:0070402">
    <property type="term" value="F:NADPH binding"/>
    <property type="evidence" value="ECO:0007669"/>
    <property type="project" value="InterPro"/>
</dbReference>
<feature type="domain" description="1-deoxy-D-xylulose 5-phosphate reductoisomerase N-terminal" evidence="10">
    <location>
        <begin position="22"/>
        <end position="147"/>
    </location>
</feature>
<comment type="cofactor">
    <cofactor evidence="9">
        <name>Mg(2+)</name>
        <dbReference type="ChEBI" id="CHEBI:18420"/>
    </cofactor>
    <cofactor evidence="9">
        <name>Mn(2+)</name>
        <dbReference type="ChEBI" id="CHEBI:29035"/>
    </cofactor>
</comment>
<dbReference type="FunFam" id="3.40.50.720:FF:000045">
    <property type="entry name" value="1-deoxy-D-xylulose 5-phosphate reductoisomerase"/>
    <property type="match status" value="1"/>
</dbReference>
<evidence type="ECO:0000256" key="2">
    <source>
        <dbReference type="ARBA" id="ARBA00006825"/>
    </source>
</evidence>
<evidence type="ECO:0000256" key="3">
    <source>
        <dbReference type="ARBA" id="ARBA00022723"/>
    </source>
</evidence>
<feature type="binding site" evidence="9">
    <location>
        <position position="54"/>
    </location>
    <ligand>
        <name>NADPH</name>
        <dbReference type="ChEBI" id="CHEBI:57783"/>
    </ligand>
</feature>
<dbReference type="GO" id="GO:0030604">
    <property type="term" value="F:1-deoxy-D-xylulose-5-phosphate reductoisomerase activity"/>
    <property type="evidence" value="ECO:0007669"/>
    <property type="project" value="UniProtKB-UniRule"/>
</dbReference>
<dbReference type="Gene3D" id="1.10.1740.10">
    <property type="match status" value="1"/>
</dbReference>
<evidence type="ECO:0000259" key="12">
    <source>
        <dbReference type="Pfam" id="PF13288"/>
    </source>
</evidence>
<feature type="binding site" evidence="9">
    <location>
        <position position="139"/>
    </location>
    <ligand>
        <name>NADPH</name>
        <dbReference type="ChEBI" id="CHEBI:57783"/>
    </ligand>
</feature>
<dbReference type="SUPFAM" id="SSF69055">
    <property type="entry name" value="1-deoxy-D-xylulose-5-phosphate reductoisomerase, C-terminal domain"/>
    <property type="match status" value="1"/>
</dbReference>
<evidence type="ECO:0000313" key="14">
    <source>
        <dbReference type="Proteomes" id="UP000233491"/>
    </source>
</evidence>
<feature type="binding site" evidence="9">
    <location>
        <position position="56"/>
    </location>
    <ligand>
        <name>NADPH</name>
        <dbReference type="ChEBI" id="CHEBI:57783"/>
    </ligand>
</feature>
<feature type="domain" description="DXP reductoisomerase C-terminal" evidence="12">
    <location>
        <begin position="276"/>
        <end position="396"/>
    </location>
</feature>
<feature type="binding site" evidence="9">
    <location>
        <position position="191"/>
    </location>
    <ligand>
        <name>1-deoxy-D-xylulose 5-phosphate</name>
        <dbReference type="ChEBI" id="CHEBI:57792"/>
    </ligand>
</feature>
<feature type="binding site" evidence="9">
    <location>
        <position position="165"/>
    </location>
    <ligand>
        <name>Mn(2+)</name>
        <dbReference type="ChEBI" id="CHEBI:29035"/>
    </ligand>
</feature>
<keyword evidence="3 9" id="KW-0479">Metal-binding</keyword>
<dbReference type="InterPro" id="IPR036291">
    <property type="entry name" value="NAD(P)-bd_dom_sf"/>
</dbReference>
<dbReference type="GO" id="GO:0030145">
    <property type="term" value="F:manganese ion binding"/>
    <property type="evidence" value="ECO:0007669"/>
    <property type="project" value="TreeGrafter"/>
</dbReference>
<dbReference type="AlphaFoldDB" id="A0A2N3LTC0"/>
<dbReference type="NCBIfam" id="TIGR00243">
    <property type="entry name" value="Dxr"/>
    <property type="match status" value="1"/>
</dbReference>
<keyword evidence="5 9" id="KW-0560">Oxidoreductase</keyword>
<comment type="function">
    <text evidence="9">Catalyzes the NADPH-dependent rearrangement and reduction of 1-deoxy-D-xylulose-5-phosphate (DXP) to 2-C-methyl-D-erythritol 4-phosphate (MEP).</text>
</comment>
<feature type="binding site" evidence="9">
    <location>
        <position position="233"/>
    </location>
    <ligand>
        <name>1-deoxy-D-xylulose 5-phosphate</name>
        <dbReference type="ChEBI" id="CHEBI:57792"/>
    </ligand>
</feature>
<feature type="domain" description="1-deoxy-D-xylulose 5-phosphate reductoisomerase C-terminal" evidence="11">
    <location>
        <begin position="161"/>
        <end position="244"/>
    </location>
</feature>
<sequence>MAVSAGTGAGASVSGGNTPRRLSILGATGSIGLNVLDLVAAEPGRFEIEALTAGRNARELAALAIRFSARTAVVADPDAYGELRECLVGTGIEAAAGPEAVSAAAARPTDIVVSAIVGFAGLAPSLAALGATRILALANKETLVSAGPLFLATARRAGTRILPVDSEHNAIFQVFETGNAANVSEVIITASGGPFLRTPKSELAAVTREMALKHPKWSMGPKITIDSATLMNKGLELIEAYRLYPVSVDQLSVLVHPQSVVHGLVRYKDGSLLAELGVPDMRTPIGYCLAWPERRPTTVKPLDLAAVGTMTFEAPDRDRFPCLPLAEAAMRRGEGAPCVLNAANEIAVEAFLAGRIGFLDIPRVVETSLARIDREGGLAEPESLAAATDLDGWARKIASACL</sequence>
<feature type="binding site" evidence="9">
    <location>
        <position position="166"/>
    </location>
    <ligand>
        <name>1-deoxy-D-xylulose 5-phosphate</name>
        <dbReference type="ChEBI" id="CHEBI:57792"/>
    </ligand>
</feature>
<dbReference type="SUPFAM" id="SSF51735">
    <property type="entry name" value="NAD(P)-binding Rossmann-fold domains"/>
    <property type="match status" value="1"/>
</dbReference>
<evidence type="ECO:0000256" key="8">
    <source>
        <dbReference type="ARBA" id="ARBA00048543"/>
    </source>
</evidence>
<evidence type="ECO:0000256" key="1">
    <source>
        <dbReference type="ARBA" id="ARBA00005094"/>
    </source>
</evidence>
<dbReference type="HAMAP" id="MF_00183">
    <property type="entry name" value="DXP_reductoisom"/>
    <property type="match status" value="1"/>
</dbReference>
<evidence type="ECO:0000256" key="4">
    <source>
        <dbReference type="ARBA" id="ARBA00022857"/>
    </source>
</evidence>
<name>A0A2N3LTC0_9HYPH</name>
<dbReference type="Pfam" id="PF02670">
    <property type="entry name" value="DXP_reductoisom"/>
    <property type="match status" value="1"/>
</dbReference>
<keyword evidence="4 9" id="KW-0521">NADP</keyword>
<keyword evidence="7 9" id="KW-0414">Isoprene biosynthesis</keyword>
<dbReference type="InterPro" id="IPR013512">
    <property type="entry name" value="DXP_reductoisomerase_N"/>
</dbReference>